<dbReference type="PANTHER" id="PTHR44757:SF10">
    <property type="entry name" value="MEMBRANE PROTEIN"/>
    <property type="match status" value="1"/>
</dbReference>
<dbReference type="Gene3D" id="3.30.70.270">
    <property type="match status" value="1"/>
</dbReference>
<evidence type="ECO:0000313" key="6">
    <source>
        <dbReference type="EMBL" id="ORL62803.1"/>
    </source>
</evidence>
<dbReference type="CDD" id="cd00130">
    <property type="entry name" value="PAS"/>
    <property type="match status" value="1"/>
</dbReference>
<dbReference type="EMBL" id="NBWC01000025">
    <property type="protein sequence ID" value="ORL62803.1"/>
    <property type="molecule type" value="Genomic_DNA"/>
</dbReference>
<organism evidence="6 7">
    <name type="scientific">Pseudomonas putida</name>
    <name type="common">Arthrobacter siderocapsulatus</name>
    <dbReference type="NCBI Taxonomy" id="303"/>
    <lineage>
        <taxon>Bacteria</taxon>
        <taxon>Pseudomonadati</taxon>
        <taxon>Pseudomonadota</taxon>
        <taxon>Gammaproteobacteria</taxon>
        <taxon>Pseudomonadales</taxon>
        <taxon>Pseudomonadaceae</taxon>
        <taxon>Pseudomonas</taxon>
    </lineage>
</organism>
<keyword evidence="2" id="KW-0812">Transmembrane</keyword>
<gene>
    <name evidence="6" type="ORF">B7H17_17515</name>
</gene>
<dbReference type="InterPro" id="IPR000014">
    <property type="entry name" value="PAS"/>
</dbReference>
<dbReference type="PROSITE" id="PS50883">
    <property type="entry name" value="EAL"/>
    <property type="match status" value="1"/>
</dbReference>
<protein>
    <submittedName>
        <fullName evidence="6">Bifunctional diguanylate cyclase/phosphodiesterase</fullName>
    </submittedName>
</protein>
<feature type="transmembrane region" description="Helical" evidence="2">
    <location>
        <begin position="255"/>
        <end position="274"/>
    </location>
</feature>
<reference evidence="6 7" key="1">
    <citation type="submission" date="2017-04" db="EMBL/GenBank/DDBJ databases">
        <title>Presence of VIM-2 positive Pseudomonas species in chickens and their surrounding environment.</title>
        <authorList>
            <person name="Zhang R."/>
        </authorList>
    </citation>
    <scope>NUCLEOTIDE SEQUENCE [LARGE SCALE GENOMIC DNA]</scope>
    <source>
        <strain evidence="6 7">DZ-C18</strain>
    </source>
</reference>
<dbReference type="Pfam" id="PF00990">
    <property type="entry name" value="GGDEF"/>
    <property type="match status" value="1"/>
</dbReference>
<dbReference type="SUPFAM" id="SSF55785">
    <property type="entry name" value="PYP-like sensor domain (PAS domain)"/>
    <property type="match status" value="1"/>
</dbReference>
<dbReference type="InterPro" id="IPR029787">
    <property type="entry name" value="Nucleotide_cyclase"/>
</dbReference>
<dbReference type="InterPro" id="IPR000160">
    <property type="entry name" value="GGDEF_dom"/>
</dbReference>
<evidence type="ECO:0000259" key="3">
    <source>
        <dbReference type="PROSITE" id="PS50112"/>
    </source>
</evidence>
<dbReference type="InterPro" id="IPR035919">
    <property type="entry name" value="EAL_sf"/>
</dbReference>
<dbReference type="Pfam" id="PF00989">
    <property type="entry name" value="PAS"/>
    <property type="match status" value="1"/>
</dbReference>
<dbReference type="SMART" id="SM00052">
    <property type="entry name" value="EAL"/>
    <property type="match status" value="1"/>
</dbReference>
<dbReference type="InterPro" id="IPR052155">
    <property type="entry name" value="Biofilm_reg_signaling"/>
</dbReference>
<feature type="region of interest" description="Disordered" evidence="1">
    <location>
        <begin position="844"/>
        <end position="873"/>
    </location>
</feature>
<dbReference type="SMART" id="SM00267">
    <property type="entry name" value="GGDEF"/>
    <property type="match status" value="1"/>
</dbReference>
<dbReference type="NCBIfam" id="TIGR00229">
    <property type="entry name" value="sensory_box"/>
    <property type="match status" value="1"/>
</dbReference>
<dbReference type="PROSITE" id="PS50112">
    <property type="entry name" value="PAS"/>
    <property type="match status" value="1"/>
</dbReference>
<dbReference type="SUPFAM" id="SSF55073">
    <property type="entry name" value="Nucleotide cyclase"/>
    <property type="match status" value="1"/>
</dbReference>
<feature type="transmembrane region" description="Helical" evidence="2">
    <location>
        <begin position="20"/>
        <end position="42"/>
    </location>
</feature>
<dbReference type="SMART" id="SM00091">
    <property type="entry name" value="PAS"/>
    <property type="match status" value="1"/>
</dbReference>
<dbReference type="Gene3D" id="3.30.450.20">
    <property type="entry name" value="PAS domain"/>
    <property type="match status" value="1"/>
</dbReference>
<evidence type="ECO:0000256" key="1">
    <source>
        <dbReference type="SAM" id="MobiDB-lite"/>
    </source>
</evidence>
<dbReference type="GO" id="GO:0006355">
    <property type="term" value="P:regulation of DNA-templated transcription"/>
    <property type="evidence" value="ECO:0007669"/>
    <property type="project" value="InterPro"/>
</dbReference>
<proteinExistence type="predicted"/>
<evidence type="ECO:0000256" key="2">
    <source>
        <dbReference type="SAM" id="Phobius"/>
    </source>
</evidence>
<keyword evidence="2" id="KW-0472">Membrane</keyword>
<evidence type="ECO:0000259" key="4">
    <source>
        <dbReference type="PROSITE" id="PS50883"/>
    </source>
</evidence>
<feature type="domain" description="GGDEF" evidence="5">
    <location>
        <begin position="454"/>
        <end position="587"/>
    </location>
</feature>
<dbReference type="CDD" id="cd01949">
    <property type="entry name" value="GGDEF"/>
    <property type="match status" value="1"/>
</dbReference>
<dbReference type="InterPro" id="IPR035965">
    <property type="entry name" value="PAS-like_dom_sf"/>
</dbReference>
<dbReference type="Pfam" id="PF00563">
    <property type="entry name" value="EAL"/>
    <property type="match status" value="1"/>
</dbReference>
<dbReference type="PANTHER" id="PTHR44757">
    <property type="entry name" value="DIGUANYLATE CYCLASE DGCP"/>
    <property type="match status" value="1"/>
</dbReference>
<dbReference type="PROSITE" id="PS50887">
    <property type="entry name" value="GGDEF"/>
    <property type="match status" value="1"/>
</dbReference>
<dbReference type="CDD" id="cd01948">
    <property type="entry name" value="EAL"/>
    <property type="match status" value="1"/>
</dbReference>
<accession>A0A1X0ZSS1</accession>
<name>A0A1X0ZSS1_PSEPU</name>
<dbReference type="Gene3D" id="3.20.20.450">
    <property type="entry name" value="EAL domain"/>
    <property type="match status" value="1"/>
</dbReference>
<comment type="caution">
    <text evidence="6">The sequence shown here is derived from an EMBL/GenBank/DDBJ whole genome shotgun (WGS) entry which is preliminary data.</text>
</comment>
<dbReference type="NCBIfam" id="TIGR00254">
    <property type="entry name" value="GGDEF"/>
    <property type="match status" value="1"/>
</dbReference>
<dbReference type="InterPro" id="IPR013767">
    <property type="entry name" value="PAS_fold"/>
</dbReference>
<dbReference type="Proteomes" id="UP000193675">
    <property type="component" value="Unassembled WGS sequence"/>
</dbReference>
<dbReference type="InterPro" id="IPR043128">
    <property type="entry name" value="Rev_trsase/Diguanyl_cyclase"/>
</dbReference>
<dbReference type="InterPro" id="IPR001633">
    <property type="entry name" value="EAL_dom"/>
</dbReference>
<dbReference type="AlphaFoldDB" id="A0A1X0ZSS1"/>
<keyword evidence="2" id="KW-1133">Transmembrane helix</keyword>
<dbReference type="Pfam" id="PF05228">
    <property type="entry name" value="CHASE4"/>
    <property type="match status" value="1"/>
</dbReference>
<dbReference type="InterPro" id="IPR007892">
    <property type="entry name" value="CHASE4"/>
</dbReference>
<dbReference type="OrthoDB" id="9804951at2"/>
<feature type="domain" description="PAS" evidence="3">
    <location>
        <begin position="301"/>
        <end position="352"/>
    </location>
</feature>
<feature type="domain" description="EAL" evidence="4">
    <location>
        <begin position="596"/>
        <end position="846"/>
    </location>
</feature>
<sequence length="873" mass="95255">MDVNPGKEMSTRSHVVRQLILVFSGVLLLALVLGLVSLYRLAETLDRREVERSRFYAVSALTQLQKNERSFLLTHAHWQAAYDHMAGPVDSHWAYDEDNIGATLYTVDGYAGVYVLDDDGTHYALVDGQLSDEDLARHSDNAGRVLQMARAADQTEQAASGYLVYRGQPAVFAAAVIRPPSLAHYLPRPTAVLVFIRVLSPAVLESLGRSVGLSSFALSEVADERPGRGFLPLAGSGHALTWAIPQPGTELIHTVIPPLAIALLLIALAMALFARHAIRASAGIDHSHRQLAASKAALETSEERFKAVAEAASDWIWETDAQLRLTYLSARFAELTGHAVQAWLQRPITELLSCDTSHVETWLHGLAATSASGSLRCQYKDHLGEQRICRIAARAIVDHGVCSGFRGTCSDITDEVAAHAQIQHLSLHDALTGLPNRNKLFRFLEQAGQGPETPQVALLMLDLDNFKPINDSLGHPAGDAVLIEVAARLGQVTRDSDLVARLGGDEFIVVLARPGDRDDMDRFCLRVIEALKRPMQVEGQAVQIGVSLGVVLSAEYPGTPSDLIRYADVALYSAKQAGKNTWRYFSAQMNAALMDKRMLEGELREGIPRGELVLHFQPRFKVDGATVASVEALVRWQHPRLGLLRPDRFIALAEESDLIVLLGNWVLREACARARDWPQPVMVSVNMSPAQFSRSDVVRDVGDALRATGLPAHRLELEITENVMLNDVEGALHTMNALKELGVRLNMDDFGTGYSSLGYLRTYPFDSIKIDKRFVQSLGKSGSDRSVVQAIINLGNAMGMTVTAEGVETAEQLALLSDDQCHEVQGFLLSKPVENEVLVRMMAEPAPTRPAGGRGLAGDGARRGRTGSAHSQP</sequence>
<evidence type="ECO:0000259" key="5">
    <source>
        <dbReference type="PROSITE" id="PS50887"/>
    </source>
</evidence>
<dbReference type="SUPFAM" id="SSF141868">
    <property type="entry name" value="EAL domain-like"/>
    <property type="match status" value="1"/>
</dbReference>
<dbReference type="RefSeq" id="WP_084857973.1">
    <property type="nucleotide sequence ID" value="NZ_JAOTEI010000099.1"/>
</dbReference>
<evidence type="ECO:0000313" key="7">
    <source>
        <dbReference type="Proteomes" id="UP000193675"/>
    </source>
</evidence>